<gene>
    <name evidence="1" type="ORF">TELCIR_11059</name>
</gene>
<name>A0A2G9UCK7_TELCI</name>
<proteinExistence type="predicted"/>
<protein>
    <submittedName>
        <fullName evidence="1">Uncharacterized protein</fullName>
    </submittedName>
</protein>
<accession>A0A2G9UCK7</accession>
<dbReference type="Proteomes" id="UP000230423">
    <property type="component" value="Unassembled WGS sequence"/>
</dbReference>
<sequence length="129" mass="14985">MEVLAEAHPKDSDQRRMSHYFCTLMKLLRHVYHSTVATFTSKTTLTLKDNIVTYLMYDWIGMIDCLQAGFEDVDALSGTDRVEESYKTLKKRYDGGEKSVDVLWRLARASIEMAEMQNDLKKRRGNILE</sequence>
<reference evidence="1 2" key="1">
    <citation type="submission" date="2015-09" db="EMBL/GenBank/DDBJ databases">
        <title>Draft genome of the parasitic nematode Teladorsagia circumcincta isolate WARC Sus (inbred).</title>
        <authorList>
            <person name="Mitreva M."/>
        </authorList>
    </citation>
    <scope>NUCLEOTIDE SEQUENCE [LARGE SCALE GENOMIC DNA]</scope>
    <source>
        <strain evidence="1 2">S</strain>
    </source>
</reference>
<dbReference type="OrthoDB" id="5785207at2759"/>
<dbReference type="AlphaFoldDB" id="A0A2G9UCK7"/>
<evidence type="ECO:0000313" key="2">
    <source>
        <dbReference type="Proteomes" id="UP000230423"/>
    </source>
</evidence>
<evidence type="ECO:0000313" key="1">
    <source>
        <dbReference type="EMBL" id="PIO67200.1"/>
    </source>
</evidence>
<dbReference type="EMBL" id="KZ347746">
    <property type="protein sequence ID" value="PIO67200.1"/>
    <property type="molecule type" value="Genomic_DNA"/>
</dbReference>
<keyword evidence="2" id="KW-1185">Reference proteome</keyword>
<organism evidence="1 2">
    <name type="scientific">Teladorsagia circumcincta</name>
    <name type="common">Brown stomach worm</name>
    <name type="synonym">Ostertagia circumcincta</name>
    <dbReference type="NCBI Taxonomy" id="45464"/>
    <lineage>
        <taxon>Eukaryota</taxon>
        <taxon>Metazoa</taxon>
        <taxon>Ecdysozoa</taxon>
        <taxon>Nematoda</taxon>
        <taxon>Chromadorea</taxon>
        <taxon>Rhabditida</taxon>
        <taxon>Rhabditina</taxon>
        <taxon>Rhabditomorpha</taxon>
        <taxon>Strongyloidea</taxon>
        <taxon>Trichostrongylidae</taxon>
        <taxon>Teladorsagia</taxon>
    </lineage>
</organism>
<feature type="non-terminal residue" evidence="1">
    <location>
        <position position="129"/>
    </location>
</feature>